<comment type="subcellular location">
    <subcellularLocation>
        <location evidence="1">Cell membrane</location>
        <topology evidence="1">Multi-pass membrane protein</topology>
    </subcellularLocation>
</comment>
<keyword evidence="7 18" id="KW-0812">Transmembrane</keyword>
<feature type="compositionally biased region" description="Basic and acidic residues" evidence="17">
    <location>
        <begin position="10"/>
        <end position="25"/>
    </location>
</feature>
<dbReference type="GO" id="GO:0015078">
    <property type="term" value="F:proton transmembrane transporter activity"/>
    <property type="evidence" value="ECO:0007669"/>
    <property type="project" value="TreeGrafter"/>
</dbReference>
<dbReference type="GO" id="GO:0005886">
    <property type="term" value="C:plasma membrane"/>
    <property type="evidence" value="ECO:0007669"/>
    <property type="project" value="UniProtKB-SubCell"/>
</dbReference>
<evidence type="ECO:0000256" key="14">
    <source>
        <dbReference type="ARBA" id="ARBA00030211"/>
    </source>
</evidence>
<dbReference type="EMBL" id="QYUQ01000002">
    <property type="protein sequence ID" value="RJG00944.1"/>
    <property type="molecule type" value="Genomic_DNA"/>
</dbReference>
<feature type="transmembrane region" description="Helical" evidence="18">
    <location>
        <begin position="34"/>
        <end position="53"/>
    </location>
</feature>
<evidence type="ECO:0000256" key="15">
    <source>
        <dbReference type="ARBA" id="ARBA00031887"/>
    </source>
</evidence>
<evidence type="ECO:0000256" key="6">
    <source>
        <dbReference type="ARBA" id="ARBA00022475"/>
    </source>
</evidence>
<keyword evidence="9 18" id="KW-1133">Transmembrane helix</keyword>
<dbReference type="Pfam" id="PF03626">
    <property type="entry name" value="COX4_pro"/>
    <property type="match status" value="1"/>
</dbReference>
<comment type="caution">
    <text evidence="19">The sequence shown here is derived from an EMBL/GenBank/DDBJ whole genome shotgun (WGS) entry which is preliminary data.</text>
</comment>
<evidence type="ECO:0000256" key="1">
    <source>
        <dbReference type="ARBA" id="ARBA00004651"/>
    </source>
</evidence>
<evidence type="ECO:0000256" key="4">
    <source>
        <dbReference type="ARBA" id="ARBA00014689"/>
    </source>
</evidence>
<evidence type="ECO:0000256" key="18">
    <source>
        <dbReference type="SAM" id="Phobius"/>
    </source>
</evidence>
<name>A0A3A3FYZ1_9BURK</name>
<keyword evidence="20" id="KW-1185">Reference proteome</keyword>
<reference evidence="20" key="1">
    <citation type="submission" date="2018-09" db="EMBL/GenBank/DDBJ databases">
        <authorList>
            <person name="Zhu H."/>
        </authorList>
    </citation>
    <scope>NUCLEOTIDE SEQUENCE [LARGE SCALE GENOMIC DNA]</scope>
    <source>
        <strain evidence="20">K1S02-23</strain>
    </source>
</reference>
<proteinExistence type="inferred from homology"/>
<feature type="region of interest" description="Disordered" evidence="17">
    <location>
        <begin position="1"/>
        <end position="25"/>
    </location>
</feature>
<dbReference type="InterPro" id="IPR014210">
    <property type="entry name" value="Cyt_o_ubiqinol_oxidase_su4"/>
</dbReference>
<dbReference type="InterPro" id="IPR005171">
    <property type="entry name" value="Cyt_c_oxidase_su4_prok"/>
</dbReference>
<dbReference type="PANTHER" id="PTHR36835:SF1">
    <property type="entry name" value="CYTOCHROME BO(3) UBIQUINOL OXIDASE SUBUNIT 4"/>
    <property type="match status" value="1"/>
</dbReference>
<dbReference type="OrthoDB" id="2375888at2"/>
<dbReference type="PANTHER" id="PTHR36835">
    <property type="entry name" value="CYTOCHROME BO(3) UBIQUINOL OXIDASE SUBUNIT 4"/>
    <property type="match status" value="1"/>
</dbReference>
<evidence type="ECO:0000256" key="11">
    <source>
        <dbReference type="ARBA" id="ARBA00023136"/>
    </source>
</evidence>
<dbReference type="Proteomes" id="UP000266327">
    <property type="component" value="Unassembled WGS sequence"/>
</dbReference>
<dbReference type="GO" id="GO:0015990">
    <property type="term" value="P:electron transport coupled proton transport"/>
    <property type="evidence" value="ECO:0007669"/>
    <property type="project" value="InterPro"/>
</dbReference>
<evidence type="ECO:0000313" key="20">
    <source>
        <dbReference type="Proteomes" id="UP000266327"/>
    </source>
</evidence>
<dbReference type="GO" id="GO:0009486">
    <property type="term" value="F:cytochrome bo3 ubiquinol oxidase activity"/>
    <property type="evidence" value="ECO:0007669"/>
    <property type="project" value="InterPro"/>
</dbReference>
<evidence type="ECO:0000256" key="8">
    <source>
        <dbReference type="ARBA" id="ARBA00022982"/>
    </source>
</evidence>
<evidence type="ECO:0000256" key="13">
    <source>
        <dbReference type="ARBA" id="ARBA00030071"/>
    </source>
</evidence>
<evidence type="ECO:0000256" key="16">
    <source>
        <dbReference type="ARBA" id="ARBA00032185"/>
    </source>
</evidence>
<comment type="subunit">
    <text evidence="3">Heterooctamer of two A chains, two B chains, two C chains and two D chains.</text>
</comment>
<keyword evidence="8" id="KW-0249">Electron transport</keyword>
<dbReference type="NCBIfam" id="TIGR02847">
    <property type="entry name" value="CyoD"/>
    <property type="match status" value="1"/>
</dbReference>
<feature type="transmembrane region" description="Helical" evidence="18">
    <location>
        <begin position="95"/>
        <end position="116"/>
    </location>
</feature>
<evidence type="ECO:0000313" key="19">
    <source>
        <dbReference type="EMBL" id="RJG00944.1"/>
    </source>
</evidence>
<evidence type="ECO:0000256" key="5">
    <source>
        <dbReference type="ARBA" id="ARBA00022448"/>
    </source>
</evidence>
<evidence type="ECO:0000256" key="12">
    <source>
        <dbReference type="ARBA" id="ARBA00025694"/>
    </source>
</evidence>
<organism evidence="19 20">
    <name type="scientific">Noviherbaspirillum sedimenti</name>
    <dbReference type="NCBI Taxonomy" id="2320865"/>
    <lineage>
        <taxon>Bacteria</taxon>
        <taxon>Pseudomonadati</taxon>
        <taxon>Pseudomonadota</taxon>
        <taxon>Betaproteobacteria</taxon>
        <taxon>Burkholderiales</taxon>
        <taxon>Oxalobacteraceae</taxon>
        <taxon>Noviherbaspirillum</taxon>
    </lineage>
</organism>
<protein>
    <recommendedName>
        <fullName evidence="4">Cytochrome bo(3) ubiquinol oxidase subunit 4</fullName>
    </recommendedName>
    <alternativeName>
        <fullName evidence="16">Cytochrome o ubiquinol oxidase subunit 4</fullName>
    </alternativeName>
    <alternativeName>
        <fullName evidence="13">Oxidase bo(3) subunit 4</fullName>
    </alternativeName>
    <alternativeName>
        <fullName evidence="14">Ubiquinol oxidase polypeptide IV</fullName>
    </alternativeName>
    <alternativeName>
        <fullName evidence="15">Ubiquinol oxidase subunit 4</fullName>
    </alternativeName>
</protein>
<keyword evidence="5" id="KW-0813">Transport</keyword>
<evidence type="ECO:0000256" key="17">
    <source>
        <dbReference type="SAM" id="MobiDB-lite"/>
    </source>
</evidence>
<dbReference type="RefSeq" id="WP_119784397.1">
    <property type="nucleotide sequence ID" value="NZ_QYUQ01000002.1"/>
</dbReference>
<dbReference type="AlphaFoldDB" id="A0A3A3FYZ1"/>
<comment type="function">
    <text evidence="12">Cytochrome bo(3) ubiquinol terminal oxidase is the component of the aerobic respiratory chain of E.coli that predominates when cells are grown at high aeration. Has proton pump activity across the membrane in addition to electron transfer, pumping 2 protons/electron.</text>
</comment>
<dbReference type="GO" id="GO:0019646">
    <property type="term" value="P:aerobic electron transport chain"/>
    <property type="evidence" value="ECO:0007669"/>
    <property type="project" value="TreeGrafter"/>
</dbReference>
<sequence length="139" mass="15541">MSDLHHKHSHTDGHGHHDHHGHDDHAAHGSLKEYVIGFVLSVILTAIPFWLVMGNVFENTATTGYVVMGFAAVQVLVHMVYFLHMNFRSEGGWSMMALIFTVLILVIVLAGSLWVMHHMNHNMMPGMSPGGAHQMHNME</sequence>
<dbReference type="InterPro" id="IPR050968">
    <property type="entry name" value="Cytochrome_c_oxidase_bac_sub4"/>
</dbReference>
<evidence type="ECO:0000256" key="3">
    <source>
        <dbReference type="ARBA" id="ARBA00011700"/>
    </source>
</evidence>
<evidence type="ECO:0000256" key="9">
    <source>
        <dbReference type="ARBA" id="ARBA00022989"/>
    </source>
</evidence>
<gene>
    <name evidence="19" type="primary">cyoD</name>
    <name evidence="19" type="ORF">D3878_04535</name>
</gene>
<keyword evidence="11 18" id="KW-0472">Membrane</keyword>
<keyword evidence="10" id="KW-0560">Oxidoreductase</keyword>
<evidence type="ECO:0000256" key="10">
    <source>
        <dbReference type="ARBA" id="ARBA00023002"/>
    </source>
</evidence>
<evidence type="ECO:0000256" key="2">
    <source>
        <dbReference type="ARBA" id="ARBA00008079"/>
    </source>
</evidence>
<dbReference type="GO" id="GO:0009319">
    <property type="term" value="C:cytochrome o ubiquinol oxidase complex"/>
    <property type="evidence" value="ECO:0007669"/>
    <property type="project" value="TreeGrafter"/>
</dbReference>
<accession>A0A3A3FYZ1</accession>
<keyword evidence="6" id="KW-1003">Cell membrane</keyword>
<evidence type="ECO:0000256" key="7">
    <source>
        <dbReference type="ARBA" id="ARBA00022692"/>
    </source>
</evidence>
<comment type="similarity">
    <text evidence="2">Belongs to the cytochrome c oxidase bacterial subunit 4 family.</text>
</comment>
<feature type="transmembrane region" description="Helical" evidence="18">
    <location>
        <begin position="65"/>
        <end position="83"/>
    </location>
</feature>